<dbReference type="InterPro" id="IPR002010">
    <property type="entry name" value="T3SS_IM_R"/>
</dbReference>
<organism evidence="15 16">
    <name type="scientific">Clostridium senegalense</name>
    <dbReference type="NCBI Taxonomy" id="1465809"/>
    <lineage>
        <taxon>Bacteria</taxon>
        <taxon>Bacillati</taxon>
        <taxon>Bacillota</taxon>
        <taxon>Clostridia</taxon>
        <taxon>Eubacteriales</taxon>
        <taxon>Clostridiaceae</taxon>
        <taxon>Clostridium</taxon>
    </lineage>
</organism>
<keyword evidence="11 14" id="KW-0975">Bacterial flagellum</keyword>
<gene>
    <name evidence="15" type="ORF">G3M99_01325</name>
</gene>
<evidence type="ECO:0000256" key="8">
    <source>
        <dbReference type="ARBA" id="ARBA00022927"/>
    </source>
</evidence>
<feature type="transmembrane region" description="Helical" evidence="14">
    <location>
        <begin position="403"/>
        <end position="422"/>
    </location>
</feature>
<feature type="transmembrane region" description="Helical" evidence="14">
    <location>
        <begin position="214"/>
        <end position="235"/>
    </location>
</feature>
<name>A0A6M0H099_9CLOT</name>
<evidence type="ECO:0000313" key="16">
    <source>
        <dbReference type="Proteomes" id="UP000481872"/>
    </source>
</evidence>
<dbReference type="SUPFAM" id="SSF160544">
    <property type="entry name" value="EscU C-terminal domain-like"/>
    <property type="match status" value="1"/>
</dbReference>
<dbReference type="GO" id="GO:0009306">
    <property type="term" value="P:protein secretion"/>
    <property type="evidence" value="ECO:0007669"/>
    <property type="project" value="InterPro"/>
</dbReference>
<comment type="function">
    <text evidence="1 14">Role in flagellar biosynthesis.</text>
</comment>
<evidence type="ECO:0000256" key="12">
    <source>
        <dbReference type="ARBA" id="ARBA00023225"/>
    </source>
</evidence>
<dbReference type="FunFam" id="3.40.1690.10:FF:000001">
    <property type="entry name" value="Flagellar biosynthetic protein FlhB"/>
    <property type="match status" value="1"/>
</dbReference>
<feature type="transmembrane region" description="Helical" evidence="14">
    <location>
        <begin position="37"/>
        <end position="55"/>
    </location>
</feature>
<keyword evidence="9 14" id="KW-1133">Transmembrane helix</keyword>
<evidence type="ECO:0000256" key="3">
    <source>
        <dbReference type="ARBA" id="ARBA00010690"/>
    </source>
</evidence>
<evidence type="ECO:0000256" key="5">
    <source>
        <dbReference type="ARBA" id="ARBA00022475"/>
    </source>
</evidence>
<dbReference type="PRINTS" id="PR00950">
    <property type="entry name" value="TYPE3IMSPROT"/>
</dbReference>
<keyword evidence="7" id="KW-1005">Bacterial flagellum biogenesis</keyword>
<reference evidence="15 16" key="1">
    <citation type="submission" date="2020-02" db="EMBL/GenBank/DDBJ databases">
        <title>Genome assembly of a novel Clostridium senegalense strain.</title>
        <authorList>
            <person name="Gupta T.B."/>
            <person name="Jauregui R."/>
            <person name="Maclean P."/>
            <person name="Nawarathana A."/>
            <person name="Brightwell G."/>
        </authorList>
    </citation>
    <scope>NUCLEOTIDE SEQUENCE [LARGE SCALE GENOMIC DNA]</scope>
    <source>
        <strain evidence="15 16">AGRFS4</strain>
    </source>
</reference>
<feature type="transmembrane region" description="Helical" evidence="14">
    <location>
        <begin position="351"/>
        <end position="371"/>
    </location>
</feature>
<dbReference type="GO" id="GO:0006605">
    <property type="term" value="P:protein targeting"/>
    <property type="evidence" value="ECO:0007669"/>
    <property type="project" value="UniProtKB-UniRule"/>
</dbReference>
<evidence type="ECO:0000313" key="15">
    <source>
        <dbReference type="EMBL" id="NEU03513.1"/>
    </source>
</evidence>
<evidence type="ECO:0000256" key="9">
    <source>
        <dbReference type="ARBA" id="ARBA00022989"/>
    </source>
</evidence>
<feature type="transmembrane region" description="Helical" evidence="14">
    <location>
        <begin position="67"/>
        <end position="93"/>
    </location>
</feature>
<protein>
    <recommendedName>
        <fullName evidence="13 14">Flagellar biosynthetic protein FliR</fullName>
    </recommendedName>
</protein>
<keyword evidence="10 14" id="KW-0472">Membrane</keyword>
<dbReference type="InterPro" id="IPR029025">
    <property type="entry name" value="T3SS_substrate_exporter_C"/>
</dbReference>
<dbReference type="Pfam" id="PF01312">
    <property type="entry name" value="Bac_export_2"/>
    <property type="match status" value="1"/>
</dbReference>
<comment type="similarity">
    <text evidence="3">Belongs to the type III secretion exporter family.</text>
</comment>
<dbReference type="InterPro" id="IPR006135">
    <property type="entry name" value="T3SS_substrate_exporter"/>
</dbReference>
<evidence type="ECO:0000256" key="2">
    <source>
        <dbReference type="ARBA" id="ARBA00009772"/>
    </source>
</evidence>
<evidence type="ECO:0000256" key="1">
    <source>
        <dbReference type="ARBA" id="ARBA00002578"/>
    </source>
</evidence>
<evidence type="ECO:0000256" key="11">
    <source>
        <dbReference type="ARBA" id="ARBA00023143"/>
    </source>
</evidence>
<dbReference type="Pfam" id="PF01311">
    <property type="entry name" value="Bac_export_1"/>
    <property type="match status" value="1"/>
</dbReference>
<comment type="subcellular location">
    <subcellularLocation>
        <location evidence="14">Cell membrane</location>
        <topology evidence="14">Multi-pass membrane protein</topology>
    </subcellularLocation>
    <subcellularLocation>
        <location evidence="14">Bacterial flagellum basal body</location>
    </subcellularLocation>
</comment>
<dbReference type="PANTHER" id="PTHR30531:SF12">
    <property type="entry name" value="FLAGELLAR BIOSYNTHETIC PROTEIN FLHB"/>
    <property type="match status" value="1"/>
</dbReference>
<dbReference type="NCBIfam" id="TIGR01400">
    <property type="entry name" value="fliR"/>
    <property type="match status" value="1"/>
</dbReference>
<dbReference type="NCBIfam" id="TIGR00328">
    <property type="entry name" value="flhB"/>
    <property type="match status" value="1"/>
</dbReference>
<keyword evidence="8" id="KW-0653">Protein transport</keyword>
<feature type="transmembrane region" description="Helical" evidence="14">
    <location>
        <begin position="294"/>
        <end position="315"/>
    </location>
</feature>
<evidence type="ECO:0000256" key="13">
    <source>
        <dbReference type="NCBIfam" id="TIGR01400"/>
    </source>
</evidence>
<keyword evidence="16" id="KW-1185">Reference proteome</keyword>
<dbReference type="Proteomes" id="UP000481872">
    <property type="component" value="Unassembled WGS sequence"/>
</dbReference>
<accession>A0A6M0H099</accession>
<dbReference type="Gene3D" id="3.40.1690.10">
    <property type="entry name" value="secretion proteins EscU"/>
    <property type="match status" value="1"/>
</dbReference>
<dbReference type="GO" id="GO:0044780">
    <property type="term" value="P:bacterial-type flagellum assembly"/>
    <property type="evidence" value="ECO:0007669"/>
    <property type="project" value="UniProtKB-UniRule"/>
</dbReference>
<evidence type="ECO:0000256" key="6">
    <source>
        <dbReference type="ARBA" id="ARBA00022692"/>
    </source>
</evidence>
<dbReference type="GO" id="GO:0009425">
    <property type="term" value="C:bacterial-type flagellum basal body"/>
    <property type="evidence" value="ECO:0007669"/>
    <property type="project" value="UniProtKB-SubCell"/>
</dbReference>
<evidence type="ECO:0000256" key="7">
    <source>
        <dbReference type="ARBA" id="ARBA00022795"/>
    </source>
</evidence>
<keyword evidence="12" id="KW-1006">Bacterial flagellum protein export</keyword>
<dbReference type="NCBIfam" id="NF009411">
    <property type="entry name" value="PRK12772.1"/>
    <property type="match status" value="1"/>
</dbReference>
<evidence type="ECO:0000256" key="4">
    <source>
        <dbReference type="ARBA" id="ARBA00022448"/>
    </source>
</evidence>
<dbReference type="AlphaFoldDB" id="A0A6M0H099"/>
<feature type="transmembrane region" description="Helical" evidence="14">
    <location>
        <begin position="12"/>
        <end position="31"/>
    </location>
</feature>
<dbReference type="GO" id="GO:0005886">
    <property type="term" value="C:plasma membrane"/>
    <property type="evidence" value="ECO:0007669"/>
    <property type="project" value="UniProtKB-SubCell"/>
</dbReference>
<dbReference type="Gene3D" id="6.10.250.2080">
    <property type="match status" value="1"/>
</dbReference>
<sequence>MIESVNLQELLIFILVFTRLTSFIFYVPLFFPSGVPQRYKVVLSLLLTFIMVPIIGKTAPEVNNNLYFIVLICKEISIGLLLGFITTIVFQIVQMAGQFLDFQVSFSMSAVFDPLSNETATILGRFFYMLCMIVFILIDGHHLVIASLAESFNLVGIGALSFKPEIFTYMVHVIIEFFYIGFKMAVPIIFIIIITDFTLGLVARVMPQLNIMMLGIPIKIMLGLLTVSLSVPVLMKMIINNLDQMSQAIKGLLDVLPCVLVFFASEGGEKTEDATPKKKSDARKKGQVAKSKEFTSAIGLLGVTAVAMFFLEGVLNGLKEILIMFFSQYTNMELTLNNVSEIVKIVIIKMLIIFLPVALPIMVMGVIANIAQVGKMFTKEPLKPKFEKINPIKGLKNMFSIKAIIDLLKNIIIIIIIGYVGYKFIESNYYRILNFTNLRFVAMTYALGDLIVDILKKVSLVMIVIGIADYGYQKYKFKKDLRMTKQEVKEEFKQQEGDPIVKGKRRQKQREMAMRRMMQDIPDATVVITNPTHIAIALKYEENSGVAPKVIGKGADNIAIKIKEIAKNNDIPIIENKPLARLIYKEVDLGLEIPYNMYQAVAEILAVVYKMKK</sequence>
<dbReference type="InterPro" id="IPR006136">
    <property type="entry name" value="FlhB"/>
</dbReference>
<dbReference type="InterPro" id="IPR006303">
    <property type="entry name" value="FliR"/>
</dbReference>
<dbReference type="RefSeq" id="WP_082761148.1">
    <property type="nucleotide sequence ID" value="NZ_JAAGPU010000001.1"/>
</dbReference>
<comment type="caution">
    <text evidence="15">The sequence shown here is derived from an EMBL/GenBank/DDBJ whole genome shotgun (WGS) entry which is preliminary data.</text>
</comment>
<feature type="transmembrane region" description="Helical" evidence="14">
    <location>
        <begin position="454"/>
        <end position="472"/>
    </location>
</feature>
<keyword evidence="4" id="KW-0813">Transport</keyword>
<feature type="transmembrane region" description="Helical" evidence="14">
    <location>
        <begin position="126"/>
        <end position="148"/>
    </location>
</feature>
<feature type="transmembrane region" description="Helical" evidence="14">
    <location>
        <begin position="169"/>
        <end position="194"/>
    </location>
</feature>
<dbReference type="EMBL" id="JAAGPU010000001">
    <property type="protein sequence ID" value="NEU03513.1"/>
    <property type="molecule type" value="Genomic_DNA"/>
</dbReference>
<evidence type="ECO:0000256" key="14">
    <source>
        <dbReference type="RuleBase" id="RU362071"/>
    </source>
</evidence>
<comment type="similarity">
    <text evidence="2 14">Belongs to the FliR/MopE/SpaR family.</text>
</comment>
<keyword evidence="5 14" id="KW-1003">Cell membrane</keyword>
<keyword evidence="6 14" id="KW-0812">Transmembrane</keyword>
<dbReference type="PANTHER" id="PTHR30531">
    <property type="entry name" value="FLAGELLAR BIOSYNTHETIC PROTEIN FLHB"/>
    <property type="match status" value="1"/>
</dbReference>
<proteinExistence type="inferred from homology"/>
<evidence type="ECO:0000256" key="10">
    <source>
        <dbReference type="ARBA" id="ARBA00023136"/>
    </source>
</evidence>